<feature type="domain" description="Ig-like" evidence="2">
    <location>
        <begin position="134"/>
        <end position="216"/>
    </location>
</feature>
<protein>
    <recommendedName>
        <fullName evidence="2">Ig-like domain-containing protein</fullName>
    </recommendedName>
</protein>
<dbReference type="PANTHER" id="PTHR47633:SF15">
    <property type="entry name" value="IG-LIKE DOMAIN-CONTAINING PROTEIN"/>
    <property type="match status" value="1"/>
</dbReference>
<sequence length="254" mass="28195">SRVKRNCKKQRLCSTFMLISPLNTLSSHVRCFLLEPPSFVRSLEPKDVVKGSEMMLESQVSGSAPITVSFYKNTKLIRNDKRHRITVKEELITLQVLAVEAGDVGSYQCVVENEVGRASYANNISLNFILVEPPSFVDCNTVVGEAGEMECKVSGSPPFTISWSHDGEEIQSGPNYEISFSENSCMIKVPTLKLSDSGLYKCKAVNKAGSCETSASWVVKGQKLVSVSMALKMNIMLSIYGFWFYSKMFTPQKV</sequence>
<reference evidence="3" key="1">
    <citation type="submission" date="2023-05" db="EMBL/GenBank/DDBJ databases">
        <title>High-quality long-read genome of Scophthalmus maximus.</title>
        <authorList>
            <person name="Lien S."/>
            <person name="Martinez P."/>
        </authorList>
    </citation>
    <scope>NUCLEOTIDE SEQUENCE [LARGE SCALE GENOMIC DNA]</scope>
</reference>
<evidence type="ECO:0000313" key="3">
    <source>
        <dbReference type="Ensembl" id="ENSSMAP00000024950.2"/>
    </source>
</evidence>
<dbReference type="SUPFAM" id="SSF48726">
    <property type="entry name" value="Immunoglobulin"/>
    <property type="match status" value="2"/>
</dbReference>
<dbReference type="InterPro" id="IPR003599">
    <property type="entry name" value="Ig_sub"/>
</dbReference>
<proteinExistence type="predicted"/>
<keyword evidence="1" id="KW-0812">Transmembrane</keyword>
<accession>A0A8D3AX46</accession>
<dbReference type="AlphaFoldDB" id="A0A8D3AX46"/>
<keyword evidence="1" id="KW-0472">Membrane</keyword>
<keyword evidence="1" id="KW-1133">Transmembrane helix</keyword>
<organism evidence="3 4">
    <name type="scientific">Scophthalmus maximus</name>
    <name type="common">Turbot</name>
    <name type="synonym">Psetta maxima</name>
    <dbReference type="NCBI Taxonomy" id="52904"/>
    <lineage>
        <taxon>Eukaryota</taxon>
        <taxon>Metazoa</taxon>
        <taxon>Chordata</taxon>
        <taxon>Craniata</taxon>
        <taxon>Vertebrata</taxon>
        <taxon>Euteleostomi</taxon>
        <taxon>Actinopterygii</taxon>
        <taxon>Neopterygii</taxon>
        <taxon>Teleostei</taxon>
        <taxon>Neoteleostei</taxon>
        <taxon>Acanthomorphata</taxon>
        <taxon>Carangaria</taxon>
        <taxon>Pleuronectiformes</taxon>
        <taxon>Pleuronectoidei</taxon>
        <taxon>Scophthalmidae</taxon>
        <taxon>Scophthalmus</taxon>
    </lineage>
</organism>
<name>A0A8D3AX46_SCOMX</name>
<dbReference type="InterPro" id="IPR003598">
    <property type="entry name" value="Ig_sub2"/>
</dbReference>
<dbReference type="InterPro" id="IPR013783">
    <property type="entry name" value="Ig-like_fold"/>
</dbReference>
<dbReference type="InterPro" id="IPR007110">
    <property type="entry name" value="Ig-like_dom"/>
</dbReference>
<dbReference type="FunFam" id="2.60.40.10:FF:000022">
    <property type="entry name" value="Cardiac titin"/>
    <property type="match status" value="2"/>
</dbReference>
<evidence type="ECO:0000259" key="2">
    <source>
        <dbReference type="PROSITE" id="PS50835"/>
    </source>
</evidence>
<dbReference type="Pfam" id="PF07679">
    <property type="entry name" value="I-set"/>
    <property type="match status" value="2"/>
</dbReference>
<dbReference type="InterPro" id="IPR013098">
    <property type="entry name" value="Ig_I-set"/>
</dbReference>
<dbReference type="SMART" id="SM00408">
    <property type="entry name" value="IGc2"/>
    <property type="match status" value="2"/>
</dbReference>
<dbReference type="PROSITE" id="PS50835">
    <property type="entry name" value="IG_LIKE"/>
    <property type="match status" value="2"/>
</dbReference>
<dbReference type="PANTHER" id="PTHR47633">
    <property type="entry name" value="IMMUNOGLOBULIN"/>
    <property type="match status" value="1"/>
</dbReference>
<dbReference type="Proteomes" id="UP000694558">
    <property type="component" value="Chromosome 14"/>
</dbReference>
<dbReference type="GeneTree" id="ENSGT01110000267173"/>
<feature type="domain" description="Ig-like" evidence="2">
    <location>
        <begin position="37"/>
        <end position="125"/>
    </location>
</feature>
<evidence type="ECO:0000256" key="1">
    <source>
        <dbReference type="SAM" id="Phobius"/>
    </source>
</evidence>
<feature type="transmembrane region" description="Helical" evidence="1">
    <location>
        <begin position="224"/>
        <end position="245"/>
    </location>
</feature>
<evidence type="ECO:0000313" key="4">
    <source>
        <dbReference type="Proteomes" id="UP000694558"/>
    </source>
</evidence>
<dbReference type="Ensembl" id="ENSSMAT00000025250.2">
    <property type="protein sequence ID" value="ENSSMAP00000024950.2"/>
    <property type="gene ID" value="ENSSMAG00000015253.2"/>
</dbReference>
<dbReference type="InterPro" id="IPR036179">
    <property type="entry name" value="Ig-like_dom_sf"/>
</dbReference>
<dbReference type="Gene3D" id="2.60.40.10">
    <property type="entry name" value="Immunoglobulins"/>
    <property type="match status" value="2"/>
</dbReference>
<dbReference type="SMART" id="SM00409">
    <property type="entry name" value="IG"/>
    <property type="match status" value="2"/>
</dbReference>
<reference evidence="3" key="2">
    <citation type="submission" date="2025-08" db="UniProtKB">
        <authorList>
            <consortium name="Ensembl"/>
        </authorList>
    </citation>
    <scope>IDENTIFICATION</scope>
</reference>